<dbReference type="KEGG" id="mav:MAV_4187"/>
<dbReference type="Gene3D" id="3.30.310.70">
    <property type="entry name" value="TT1751-like domain"/>
    <property type="match status" value="1"/>
</dbReference>
<dbReference type="RefSeq" id="WP_011725936.1">
    <property type="nucleotide sequence ID" value="NC_008595.1"/>
</dbReference>
<dbReference type="Proteomes" id="UP000001574">
    <property type="component" value="Chromosome"/>
</dbReference>
<evidence type="ECO:0000259" key="1">
    <source>
        <dbReference type="Pfam" id="PF03625"/>
    </source>
</evidence>
<evidence type="ECO:0000313" key="2">
    <source>
        <dbReference type="EMBL" id="ABK67342.1"/>
    </source>
</evidence>
<sequence>MTETRYIPFHGVRVHYDSAKSYDQLRAALLADSGEQPVPLNDIATDAGDWESYRKRVESHVGPSGFMLIGLIDHGAWITKAGIERRALRVILGNPLIAITMLRHDVTAGLFAPVELLLAEEGSGSSLTYVKPSSLMVPERDPAPNPELLAAAEALDEKLAALAVNVTGSVSEFA</sequence>
<dbReference type="HOGENOM" id="CLU_105954_1_0_11"/>
<accession>A0A0H2ZY62</accession>
<organism evidence="2 3">
    <name type="scientific">Mycobacterium avium (strain 104)</name>
    <dbReference type="NCBI Taxonomy" id="243243"/>
    <lineage>
        <taxon>Bacteria</taxon>
        <taxon>Bacillati</taxon>
        <taxon>Actinomycetota</taxon>
        <taxon>Actinomycetes</taxon>
        <taxon>Mycobacteriales</taxon>
        <taxon>Mycobacteriaceae</taxon>
        <taxon>Mycobacterium</taxon>
        <taxon>Mycobacterium avium complex (MAC)</taxon>
    </lineage>
</organism>
<protein>
    <recommendedName>
        <fullName evidence="1">DUF302 domain-containing protein</fullName>
    </recommendedName>
</protein>
<evidence type="ECO:0000313" key="3">
    <source>
        <dbReference type="Proteomes" id="UP000001574"/>
    </source>
</evidence>
<name>A0A0H2ZY62_MYCA1</name>
<proteinExistence type="predicted"/>
<dbReference type="InterPro" id="IPR005180">
    <property type="entry name" value="DUF302"/>
</dbReference>
<dbReference type="SUPFAM" id="SSF103247">
    <property type="entry name" value="TT1751-like"/>
    <property type="match status" value="1"/>
</dbReference>
<dbReference type="Pfam" id="PF03625">
    <property type="entry name" value="DUF302"/>
    <property type="match status" value="1"/>
</dbReference>
<dbReference type="CDD" id="cd14797">
    <property type="entry name" value="DUF302"/>
    <property type="match status" value="1"/>
</dbReference>
<gene>
    <name evidence="2" type="ordered locus">MAV_4187</name>
</gene>
<reference evidence="2 3" key="1">
    <citation type="submission" date="2006-10" db="EMBL/GenBank/DDBJ databases">
        <authorList>
            <person name="Fleischmann R.D."/>
            <person name="Dodson R.J."/>
            <person name="Haft D.H."/>
            <person name="Merkel J.S."/>
            <person name="Nelson W.C."/>
            <person name="Fraser C.M."/>
        </authorList>
    </citation>
    <scope>NUCLEOTIDE SEQUENCE [LARGE SCALE GENOMIC DNA]</scope>
    <source>
        <strain evidence="2 3">104</strain>
    </source>
</reference>
<feature type="domain" description="DUF302" evidence="1">
    <location>
        <begin position="72"/>
        <end position="132"/>
    </location>
</feature>
<dbReference type="EMBL" id="CP000479">
    <property type="protein sequence ID" value="ABK67342.1"/>
    <property type="molecule type" value="Genomic_DNA"/>
</dbReference>
<dbReference type="InterPro" id="IPR035923">
    <property type="entry name" value="TT1751-like_sf"/>
</dbReference>
<dbReference type="AlphaFoldDB" id="A0A0H2ZY62"/>